<evidence type="ECO:0000256" key="2">
    <source>
        <dbReference type="ARBA" id="ARBA00022723"/>
    </source>
</evidence>
<dbReference type="InterPro" id="IPR050845">
    <property type="entry name" value="Cu-binding_ET"/>
</dbReference>
<dbReference type="SUPFAM" id="SSF49503">
    <property type="entry name" value="Cupredoxins"/>
    <property type="match status" value="1"/>
</dbReference>
<dbReference type="GO" id="GO:0005507">
    <property type="term" value="F:copper ion binding"/>
    <property type="evidence" value="ECO:0007669"/>
    <property type="project" value="InterPro"/>
</dbReference>
<organism evidence="6 7">
    <name type="scientific">Jiulongibacter sediminis</name>
    <dbReference type="NCBI Taxonomy" id="1605367"/>
    <lineage>
        <taxon>Bacteria</taxon>
        <taxon>Pseudomonadati</taxon>
        <taxon>Bacteroidota</taxon>
        <taxon>Cytophagia</taxon>
        <taxon>Cytophagales</taxon>
        <taxon>Leadbetterellaceae</taxon>
        <taxon>Jiulongibacter</taxon>
    </lineage>
</organism>
<dbReference type="InterPro" id="IPR028871">
    <property type="entry name" value="BlueCu_1_BS"/>
</dbReference>
<sequence length="162" mass="16994">MAAVAVLSSCSSSSEENTETLESTENAVAEVAEPAAPAKQEVTVELESNDMMKFNKTEIFVPAGSTVTLNLTHTGKMEKAVMGHNFVLLAKGTDIPAFVSTAIAAKENDYIPESDAIIAHTGLIGGGESTSVTFEAPAPGTYQFICSFPGHYGAMKGEFIVE</sequence>
<dbReference type="PANTHER" id="PTHR38439">
    <property type="entry name" value="AURACYANIN-B"/>
    <property type="match status" value="1"/>
</dbReference>
<evidence type="ECO:0000256" key="4">
    <source>
        <dbReference type="ARBA" id="ARBA00023008"/>
    </source>
</evidence>
<reference evidence="6 7" key="1">
    <citation type="submission" date="2015-07" db="EMBL/GenBank/DDBJ databases">
        <title>The draft genome sequence of Leadbetterella sp. JN14-9.</title>
        <authorList>
            <person name="Liu Y."/>
            <person name="Du J."/>
            <person name="Shao Z."/>
        </authorList>
    </citation>
    <scope>NUCLEOTIDE SEQUENCE [LARGE SCALE GENOMIC DNA]</scope>
    <source>
        <strain evidence="6 7">JN14-9</strain>
    </source>
</reference>
<evidence type="ECO:0000259" key="5">
    <source>
        <dbReference type="Pfam" id="PF00127"/>
    </source>
</evidence>
<proteinExistence type="predicted"/>
<dbReference type="AlphaFoldDB" id="A0A0P7BC73"/>
<keyword evidence="1" id="KW-0813">Transport</keyword>
<dbReference type="Pfam" id="PF00127">
    <property type="entry name" value="Copper-bind"/>
    <property type="match status" value="1"/>
</dbReference>
<dbReference type="InterPro" id="IPR014068">
    <property type="entry name" value="Azurin"/>
</dbReference>
<keyword evidence="3" id="KW-0249">Electron transport</keyword>
<dbReference type="STRING" id="1605367.AFM12_11990"/>
<gene>
    <name evidence="6" type="ORF">AFM12_11990</name>
</gene>
<dbReference type="Proteomes" id="UP000050454">
    <property type="component" value="Unassembled WGS sequence"/>
</dbReference>
<dbReference type="PATRIC" id="fig|1605367.3.peg.3800"/>
<keyword evidence="2" id="KW-0479">Metal-binding</keyword>
<keyword evidence="7" id="KW-1185">Reference proteome</keyword>
<dbReference type="CDD" id="cd13922">
    <property type="entry name" value="Azurin"/>
    <property type="match status" value="1"/>
</dbReference>
<name>A0A0P7BC73_9BACT</name>
<dbReference type="PANTHER" id="PTHR38439:SF2">
    <property type="entry name" value="OUTER MEMBRANE PROTEIN H.8"/>
    <property type="match status" value="1"/>
</dbReference>
<dbReference type="GO" id="GO:0009055">
    <property type="term" value="F:electron transfer activity"/>
    <property type="evidence" value="ECO:0007669"/>
    <property type="project" value="InterPro"/>
</dbReference>
<comment type="caution">
    <text evidence="6">The sequence shown here is derived from an EMBL/GenBank/DDBJ whole genome shotgun (WGS) entry which is preliminary data.</text>
</comment>
<dbReference type="InterPro" id="IPR008972">
    <property type="entry name" value="Cupredoxin"/>
</dbReference>
<protein>
    <recommendedName>
        <fullName evidence="5">Blue (type 1) copper domain-containing protein</fullName>
    </recommendedName>
</protein>
<dbReference type="InterPro" id="IPR000923">
    <property type="entry name" value="BlueCu_1"/>
</dbReference>
<evidence type="ECO:0000256" key="1">
    <source>
        <dbReference type="ARBA" id="ARBA00022448"/>
    </source>
</evidence>
<dbReference type="Gene3D" id="2.60.40.420">
    <property type="entry name" value="Cupredoxins - blue copper proteins"/>
    <property type="match status" value="1"/>
</dbReference>
<dbReference type="NCBIfam" id="TIGR02695">
    <property type="entry name" value="azurin"/>
    <property type="match status" value="1"/>
</dbReference>
<evidence type="ECO:0000313" key="6">
    <source>
        <dbReference type="EMBL" id="KPM48146.1"/>
    </source>
</evidence>
<feature type="domain" description="Blue (type 1) copper" evidence="5">
    <location>
        <begin position="41"/>
        <end position="162"/>
    </location>
</feature>
<keyword evidence="4" id="KW-0186">Copper</keyword>
<dbReference type="EMBL" id="LGTQ01000009">
    <property type="protein sequence ID" value="KPM48146.1"/>
    <property type="molecule type" value="Genomic_DNA"/>
</dbReference>
<accession>A0A0P7BC73</accession>
<dbReference type="PROSITE" id="PS00196">
    <property type="entry name" value="COPPER_BLUE"/>
    <property type="match status" value="1"/>
</dbReference>
<evidence type="ECO:0000313" key="7">
    <source>
        <dbReference type="Proteomes" id="UP000050454"/>
    </source>
</evidence>
<evidence type="ECO:0000256" key="3">
    <source>
        <dbReference type="ARBA" id="ARBA00022982"/>
    </source>
</evidence>